<dbReference type="EMBL" id="NFZT01000001">
    <property type="protein sequence ID" value="OWV33052.1"/>
    <property type="molecule type" value="Genomic_DNA"/>
</dbReference>
<evidence type="ECO:0000313" key="7">
    <source>
        <dbReference type="Proteomes" id="UP000198462"/>
    </source>
</evidence>
<dbReference type="AlphaFoldDB" id="A0A219B3U4"/>
<dbReference type="SUPFAM" id="SSF46689">
    <property type="entry name" value="Homeodomain-like"/>
    <property type="match status" value="1"/>
</dbReference>
<dbReference type="OrthoDB" id="5526106at2"/>
<keyword evidence="1" id="KW-0805">Transcription regulation</keyword>
<dbReference type="PANTHER" id="PTHR30055:SF234">
    <property type="entry name" value="HTH-TYPE TRANSCRIPTIONAL REGULATOR BETI"/>
    <property type="match status" value="1"/>
</dbReference>
<gene>
    <name evidence="6" type="ORF">B5C34_05980</name>
</gene>
<dbReference type="Proteomes" id="UP000198462">
    <property type="component" value="Unassembled WGS sequence"/>
</dbReference>
<reference evidence="7" key="1">
    <citation type="submission" date="2017-05" db="EMBL/GenBank/DDBJ databases">
        <authorList>
            <person name="Lin X."/>
        </authorList>
    </citation>
    <scope>NUCLEOTIDE SEQUENCE [LARGE SCALE GENOMIC DNA]</scope>
    <source>
        <strain evidence="7">JLT2012</strain>
    </source>
</reference>
<feature type="DNA-binding region" description="H-T-H motif" evidence="4">
    <location>
        <begin position="33"/>
        <end position="52"/>
    </location>
</feature>
<keyword evidence="3" id="KW-0804">Transcription</keyword>
<evidence type="ECO:0000259" key="5">
    <source>
        <dbReference type="PROSITE" id="PS50977"/>
    </source>
</evidence>
<organism evidence="6 7">
    <name type="scientific">Pacificimonas flava</name>
    <dbReference type="NCBI Taxonomy" id="1234595"/>
    <lineage>
        <taxon>Bacteria</taxon>
        <taxon>Pseudomonadati</taxon>
        <taxon>Pseudomonadota</taxon>
        <taxon>Alphaproteobacteria</taxon>
        <taxon>Sphingomonadales</taxon>
        <taxon>Sphingosinicellaceae</taxon>
        <taxon>Pacificimonas</taxon>
    </lineage>
</organism>
<keyword evidence="7" id="KW-1185">Reference proteome</keyword>
<dbReference type="Gene3D" id="1.10.357.10">
    <property type="entry name" value="Tetracycline Repressor, domain 2"/>
    <property type="match status" value="1"/>
</dbReference>
<dbReference type="RefSeq" id="WP_088711840.1">
    <property type="nucleotide sequence ID" value="NZ_NFZT01000001.1"/>
</dbReference>
<evidence type="ECO:0000256" key="4">
    <source>
        <dbReference type="PROSITE-ProRule" id="PRU00335"/>
    </source>
</evidence>
<sequence>MSIRARLTPEESRAAALAAARELLLESGPTAVTLKAVAGRVGRTHQNLLHHFGSAAGLQTALAEYLAERACARIGKAMQERRAGLASARDIVDLTFDAFGREGGGGALASWIMMTGNEAAFEPVVEAIRALVEGVEERAELEPGVVEDTVLQLVLMALGDAMIGHALAPSLGRPRLRGRDLAERMVEAVFVDGAEEEE</sequence>
<dbReference type="GO" id="GO:0003700">
    <property type="term" value="F:DNA-binding transcription factor activity"/>
    <property type="evidence" value="ECO:0007669"/>
    <property type="project" value="TreeGrafter"/>
</dbReference>
<dbReference type="PROSITE" id="PS50977">
    <property type="entry name" value="HTH_TETR_2"/>
    <property type="match status" value="1"/>
</dbReference>
<dbReference type="Pfam" id="PF00440">
    <property type="entry name" value="TetR_N"/>
    <property type="match status" value="1"/>
</dbReference>
<dbReference type="GO" id="GO:0000976">
    <property type="term" value="F:transcription cis-regulatory region binding"/>
    <property type="evidence" value="ECO:0007669"/>
    <property type="project" value="TreeGrafter"/>
</dbReference>
<evidence type="ECO:0000256" key="3">
    <source>
        <dbReference type="ARBA" id="ARBA00023163"/>
    </source>
</evidence>
<evidence type="ECO:0000256" key="2">
    <source>
        <dbReference type="ARBA" id="ARBA00023125"/>
    </source>
</evidence>
<comment type="caution">
    <text evidence="6">The sequence shown here is derived from an EMBL/GenBank/DDBJ whole genome shotgun (WGS) entry which is preliminary data.</text>
</comment>
<evidence type="ECO:0000313" key="6">
    <source>
        <dbReference type="EMBL" id="OWV33052.1"/>
    </source>
</evidence>
<dbReference type="InterPro" id="IPR009057">
    <property type="entry name" value="Homeodomain-like_sf"/>
</dbReference>
<dbReference type="InterPro" id="IPR001647">
    <property type="entry name" value="HTH_TetR"/>
</dbReference>
<proteinExistence type="predicted"/>
<feature type="domain" description="HTH tetR-type" evidence="5">
    <location>
        <begin position="10"/>
        <end position="70"/>
    </location>
</feature>
<dbReference type="InterPro" id="IPR050109">
    <property type="entry name" value="HTH-type_TetR-like_transc_reg"/>
</dbReference>
<name>A0A219B3U4_9SPHN</name>
<evidence type="ECO:0000256" key="1">
    <source>
        <dbReference type="ARBA" id="ARBA00023015"/>
    </source>
</evidence>
<dbReference type="PANTHER" id="PTHR30055">
    <property type="entry name" value="HTH-TYPE TRANSCRIPTIONAL REGULATOR RUTR"/>
    <property type="match status" value="1"/>
</dbReference>
<keyword evidence="2 4" id="KW-0238">DNA-binding</keyword>
<accession>A0A219B3U4</accession>
<protein>
    <submittedName>
        <fullName evidence="6">TetR family transcriptional regulator</fullName>
    </submittedName>
</protein>